<dbReference type="InterPro" id="IPR032062">
    <property type="entry name" value="DUF4803"/>
</dbReference>
<name>A0ABM3N3R3_GALME</name>
<proteinExistence type="predicted"/>
<feature type="signal peptide" evidence="1">
    <location>
        <begin position="1"/>
        <end position="17"/>
    </location>
</feature>
<protein>
    <submittedName>
        <fullName evidence="3">Uncharacterized protein LOC116413097 isoform X1</fullName>
    </submittedName>
</protein>
<feature type="chain" id="PRO_5047079461" evidence="1">
    <location>
        <begin position="18"/>
        <end position="629"/>
    </location>
</feature>
<evidence type="ECO:0000256" key="1">
    <source>
        <dbReference type="SAM" id="SignalP"/>
    </source>
</evidence>
<dbReference type="Pfam" id="PF16061">
    <property type="entry name" value="DUF4803"/>
    <property type="match status" value="1"/>
</dbReference>
<keyword evidence="1" id="KW-0732">Signal</keyword>
<evidence type="ECO:0000313" key="2">
    <source>
        <dbReference type="Proteomes" id="UP001652740"/>
    </source>
</evidence>
<reference evidence="3" key="1">
    <citation type="submission" date="2025-08" db="UniProtKB">
        <authorList>
            <consortium name="RefSeq"/>
        </authorList>
    </citation>
    <scope>IDENTIFICATION</scope>
    <source>
        <tissue evidence="3">Whole larvae</tissue>
    </source>
</reference>
<organism evidence="2 3">
    <name type="scientific">Galleria mellonella</name>
    <name type="common">Greater wax moth</name>
    <dbReference type="NCBI Taxonomy" id="7137"/>
    <lineage>
        <taxon>Eukaryota</taxon>
        <taxon>Metazoa</taxon>
        <taxon>Ecdysozoa</taxon>
        <taxon>Arthropoda</taxon>
        <taxon>Hexapoda</taxon>
        <taxon>Insecta</taxon>
        <taxon>Pterygota</taxon>
        <taxon>Neoptera</taxon>
        <taxon>Endopterygota</taxon>
        <taxon>Lepidoptera</taxon>
        <taxon>Glossata</taxon>
        <taxon>Ditrysia</taxon>
        <taxon>Pyraloidea</taxon>
        <taxon>Pyralidae</taxon>
        <taxon>Galleriinae</taxon>
        <taxon>Galleria</taxon>
    </lineage>
</organism>
<keyword evidence="2" id="KW-1185">Reference proteome</keyword>
<dbReference type="PANTHER" id="PTHR47890:SF1">
    <property type="entry name" value="LD24308P"/>
    <property type="match status" value="1"/>
</dbReference>
<dbReference type="RefSeq" id="XP_052758204.1">
    <property type="nucleotide sequence ID" value="XM_052902244.1"/>
</dbReference>
<accession>A0ABM3N3R3</accession>
<sequence length="629" mass="72486">MRLLWLFALFIFVPTKGLSPVDKLRNKIFTIERQQWIHLNDQQWRTSGSADIDLAKVFVLFDGEIHRWPLAAPPVLSSSWWKKPQKQVRHIQEMYATFLEFMRRQTEPGVKPARVREWLSLAASVLSDPKTAVSRAMSQLHQSVLRDQMFQNVLQEQRKYYNRSELCELQVSPHQLIYDLYNTIALAEIKGYVMMQFSWMLLKIYRPGNITEEVNQTRVQYEGDAIQIAEKTGNALANATRELYRCDPLQHIEGQTYDQITRLMQGYIENEVNMNNENTCRQNCEYYNVAKYYNCFKDQFCSRQPKCKGHILGCYFVKSDMTVCTSSYKSHRRYEWIRYSNGPKFGEANNCTLQKGNTYQVNSWWRGWFLHCSYCMCLCDDPENSDRYFSLKEATSNIRENKVVTGIRLVKQNNVFHIQISEGTLLKNGIVSPGSWLPNKIIKINDQNMKNGIDYHTLNHGTRAIDLDDLVAPAGWVLTGVRFRILGAHLNLNIRATKLNFETGHLSEDSMWIDNDNTDGSKTPRSRLTLNRPNLPTRSLAALPVDSKHDQFLEFTHSDFDKDAAQSTVPFIDVQPLEPYGRGVLLSGAGVSHRGAVGSGGFVALKLFTYDYAPHVRVRHPRDPSSPQP</sequence>
<dbReference type="GeneID" id="116413097"/>
<dbReference type="Proteomes" id="UP001652740">
    <property type="component" value="Unplaced"/>
</dbReference>
<gene>
    <name evidence="3" type="primary">LOC116413097</name>
</gene>
<evidence type="ECO:0000313" key="3">
    <source>
        <dbReference type="RefSeq" id="XP_052758204.1"/>
    </source>
</evidence>
<dbReference type="PANTHER" id="PTHR47890">
    <property type="entry name" value="LD24308P"/>
    <property type="match status" value="1"/>
</dbReference>